<dbReference type="AlphaFoldDB" id="A0A919VKY0"/>
<proteinExistence type="predicted"/>
<evidence type="ECO:0000313" key="2">
    <source>
        <dbReference type="Proteomes" id="UP000680865"/>
    </source>
</evidence>
<protein>
    <submittedName>
        <fullName evidence="1">Uncharacterized protein</fullName>
    </submittedName>
</protein>
<sequence length="97" mass="10364">MDRTTLPTVLNGFTRVGETASPCTGLDSAAGGDAVARMSPSKATYERAGELVLVLSKHFRATGEVDSLDRAERVCQKYPAVGALYLPQIREMHGQPA</sequence>
<comment type="caution">
    <text evidence="1">The sequence shown here is derived from an EMBL/GenBank/DDBJ whole genome shotgun (WGS) entry which is preliminary data.</text>
</comment>
<accession>A0A919VKY0</accession>
<name>A0A919VKY0_9ACTN</name>
<keyword evidence="2" id="KW-1185">Reference proteome</keyword>
<dbReference type="Proteomes" id="UP000680865">
    <property type="component" value="Unassembled WGS sequence"/>
</dbReference>
<gene>
    <name evidence="1" type="ORF">Aco04nite_04540</name>
</gene>
<dbReference type="EMBL" id="BOQP01000003">
    <property type="protein sequence ID" value="GIM67044.1"/>
    <property type="molecule type" value="Genomic_DNA"/>
</dbReference>
<organism evidence="1 2">
    <name type="scientific">Winogradskya consettensis</name>
    <dbReference type="NCBI Taxonomy" id="113560"/>
    <lineage>
        <taxon>Bacteria</taxon>
        <taxon>Bacillati</taxon>
        <taxon>Actinomycetota</taxon>
        <taxon>Actinomycetes</taxon>
        <taxon>Micromonosporales</taxon>
        <taxon>Micromonosporaceae</taxon>
        <taxon>Winogradskya</taxon>
    </lineage>
</organism>
<reference evidence="1" key="1">
    <citation type="submission" date="2021-03" db="EMBL/GenBank/DDBJ databases">
        <title>Whole genome shotgun sequence of Actinoplanes consettensis NBRC 14913.</title>
        <authorList>
            <person name="Komaki H."/>
            <person name="Tamura T."/>
        </authorList>
    </citation>
    <scope>NUCLEOTIDE SEQUENCE</scope>
    <source>
        <strain evidence="1">NBRC 14913</strain>
    </source>
</reference>
<evidence type="ECO:0000313" key="1">
    <source>
        <dbReference type="EMBL" id="GIM67044.1"/>
    </source>
</evidence>